<organism evidence="1 2">
    <name type="scientific">Sandaracinus amylolyticus</name>
    <dbReference type="NCBI Taxonomy" id="927083"/>
    <lineage>
        <taxon>Bacteria</taxon>
        <taxon>Pseudomonadati</taxon>
        <taxon>Myxococcota</taxon>
        <taxon>Polyangia</taxon>
        <taxon>Polyangiales</taxon>
        <taxon>Sandaracinaceae</taxon>
        <taxon>Sandaracinus</taxon>
    </lineage>
</organism>
<reference evidence="1 2" key="1">
    <citation type="submission" date="2015-03" db="EMBL/GenBank/DDBJ databases">
        <title>Genome assembly of Sandaracinus amylolyticus DSM 53668.</title>
        <authorList>
            <person name="Sharma G."/>
            <person name="Subramanian S."/>
        </authorList>
    </citation>
    <scope>NUCLEOTIDE SEQUENCE [LARGE SCALE GENOMIC DNA]</scope>
    <source>
        <strain evidence="1 2">DSM 53668</strain>
    </source>
</reference>
<sequence length="145" mass="16156">MDPRGEIFWGDPRYAVALLSAAHVESSPRQPPPEVDFGAPAAIAFTPTIDIPRDEYQVRDWPFTTDEHETYDVLRATLHGRDYLFGYPQHCTLAYDPTPTGQIPLLSLGSDDERAWYWHDGDCLMLFLEPGRAHPGAISLGSDAG</sequence>
<dbReference type="KEGG" id="samy:DB32_004626"/>
<dbReference type="Proteomes" id="UP000034883">
    <property type="component" value="Chromosome"/>
</dbReference>
<protein>
    <recommendedName>
        <fullName evidence="3">DUF1963 domain-containing protein</fullName>
    </recommendedName>
</protein>
<accession>A0A0F6W524</accession>
<evidence type="ECO:0008006" key="3">
    <source>
        <dbReference type="Google" id="ProtNLM"/>
    </source>
</evidence>
<dbReference type="EMBL" id="CP011125">
    <property type="protein sequence ID" value="AKF07477.1"/>
    <property type="molecule type" value="Genomic_DNA"/>
</dbReference>
<dbReference type="AlphaFoldDB" id="A0A0F6W524"/>
<gene>
    <name evidence="1" type="ORF">DB32_004626</name>
</gene>
<proteinExistence type="predicted"/>
<evidence type="ECO:0000313" key="2">
    <source>
        <dbReference type="Proteomes" id="UP000034883"/>
    </source>
</evidence>
<keyword evidence="2" id="KW-1185">Reference proteome</keyword>
<name>A0A0F6W524_9BACT</name>
<evidence type="ECO:0000313" key="1">
    <source>
        <dbReference type="EMBL" id="AKF07477.1"/>
    </source>
</evidence>